<comment type="caution">
    <text evidence="1">The sequence shown here is derived from an EMBL/GenBank/DDBJ whole genome shotgun (WGS) entry which is preliminary data.</text>
</comment>
<dbReference type="AlphaFoldDB" id="A0A0M0KBY0"/>
<proteinExistence type="predicted"/>
<dbReference type="Gene3D" id="3.10.180.10">
    <property type="entry name" value="2,3-Dihydroxybiphenyl 1,2-Dioxygenase, domain 1"/>
    <property type="match status" value="1"/>
</dbReference>
<dbReference type="RefSeq" id="WP_053432552.1">
    <property type="nucleotide sequence ID" value="NZ_CP040441.1"/>
</dbReference>
<protein>
    <recommendedName>
        <fullName evidence="2">VOC domain-containing protein</fullName>
    </recommendedName>
</protein>
<organism evidence="1">
    <name type="scientific">Halalkalibacterium halodurans</name>
    <name type="common">Bacillus halodurans</name>
    <dbReference type="NCBI Taxonomy" id="86665"/>
    <lineage>
        <taxon>Bacteria</taxon>
        <taxon>Bacillati</taxon>
        <taxon>Bacillota</taxon>
        <taxon>Bacilli</taxon>
        <taxon>Bacillales</taxon>
        <taxon>Bacillaceae</taxon>
        <taxon>Halalkalibacterium (ex Joshi et al. 2022)</taxon>
    </lineage>
</organism>
<name>A0A0M0KBY0_ALKHA</name>
<dbReference type="GeneID" id="87596396"/>
<gene>
    <name evidence="1" type="ORF">AMD02_19380</name>
</gene>
<reference evidence="1" key="1">
    <citation type="submission" date="2015-08" db="EMBL/GenBank/DDBJ databases">
        <title>Complete DNA Sequence of Pseudomonas syringae pv. actinidiae, the Causal Agent of Kiwifruit Canker Disease.</title>
        <authorList>
            <person name="Rikkerink E.H.A."/>
            <person name="Fineran P.C."/>
        </authorList>
    </citation>
    <scope>NUCLEOTIDE SEQUENCE</scope>
    <source>
        <strain evidence="1">DSM 13666</strain>
    </source>
</reference>
<sequence>MKPVIQFVGGHNIALKIPKFKYEETVRFYQDILRLPYLGQEQGSYKFQLGPSTLWLDCMDNYSQQDVWLEVQTDDLEVASNHLNECGVDRRDEVEIHEGAAGYWISDPCGTILRVNPQREGGLNEDDSFHSLCRFSKK</sequence>
<evidence type="ECO:0008006" key="2">
    <source>
        <dbReference type="Google" id="ProtNLM"/>
    </source>
</evidence>
<dbReference type="SUPFAM" id="SSF54593">
    <property type="entry name" value="Glyoxalase/Bleomycin resistance protein/Dihydroxybiphenyl dioxygenase"/>
    <property type="match status" value="1"/>
</dbReference>
<dbReference type="InterPro" id="IPR029068">
    <property type="entry name" value="Glyas_Bleomycin-R_OHBP_Dase"/>
</dbReference>
<evidence type="ECO:0000313" key="1">
    <source>
        <dbReference type="EMBL" id="KOO36340.1"/>
    </source>
</evidence>
<accession>A0A0M0KBY0</accession>
<dbReference type="EMBL" id="LILD01000014">
    <property type="protein sequence ID" value="KOO36340.1"/>
    <property type="molecule type" value="Genomic_DNA"/>
</dbReference>